<feature type="transmembrane region" description="Helical" evidence="7">
    <location>
        <begin position="484"/>
        <end position="504"/>
    </location>
</feature>
<feature type="transmembrane region" description="Helical" evidence="7">
    <location>
        <begin position="451"/>
        <end position="472"/>
    </location>
</feature>
<feature type="transmembrane region" description="Helical" evidence="7">
    <location>
        <begin position="28"/>
        <end position="46"/>
    </location>
</feature>
<feature type="transmembrane region" description="Helical" evidence="7">
    <location>
        <begin position="664"/>
        <end position="684"/>
    </location>
</feature>
<gene>
    <name evidence="9" type="ORF">DKT69_00450</name>
</gene>
<feature type="transmembrane region" description="Helical" evidence="7">
    <location>
        <begin position="704"/>
        <end position="737"/>
    </location>
</feature>
<reference evidence="9 10" key="1">
    <citation type="submission" date="2018-05" db="EMBL/GenBank/DDBJ databases">
        <title>Micromonosporas from Atacama Desert.</title>
        <authorList>
            <person name="Carro L."/>
            <person name="Golinska P."/>
            <person name="Klenk H.-P."/>
            <person name="Goodfellow M."/>
        </authorList>
    </citation>
    <scope>NUCLEOTIDE SEQUENCE [LARGE SCALE GENOMIC DNA]</scope>
    <source>
        <strain evidence="9 10">4G51</strain>
    </source>
</reference>
<feature type="transmembrane region" description="Helical" evidence="7">
    <location>
        <begin position="382"/>
        <end position="402"/>
    </location>
</feature>
<keyword evidence="6" id="KW-0482">Metalloprotease</keyword>
<keyword evidence="4" id="KW-0378">Hydrolase</keyword>
<organism evidence="9 10">
    <name type="scientific">Micromonospora sicca</name>
    <dbReference type="NCBI Taxonomy" id="2202420"/>
    <lineage>
        <taxon>Bacteria</taxon>
        <taxon>Bacillati</taxon>
        <taxon>Actinomycetota</taxon>
        <taxon>Actinomycetes</taxon>
        <taxon>Micromonosporales</taxon>
        <taxon>Micromonosporaceae</taxon>
        <taxon>Micromonospora</taxon>
    </lineage>
</organism>
<feature type="domain" description="Peptidase M48" evidence="8">
    <location>
        <begin position="144"/>
        <end position="349"/>
    </location>
</feature>
<evidence type="ECO:0000259" key="8">
    <source>
        <dbReference type="Pfam" id="PF01435"/>
    </source>
</evidence>
<protein>
    <recommendedName>
        <fullName evidence="8">Peptidase M48 domain-containing protein</fullName>
    </recommendedName>
</protein>
<feature type="transmembrane region" description="Helical" evidence="7">
    <location>
        <begin position="758"/>
        <end position="779"/>
    </location>
</feature>
<keyword evidence="5" id="KW-0862">Zinc</keyword>
<dbReference type="Proteomes" id="UP000246050">
    <property type="component" value="Unassembled WGS sequence"/>
</dbReference>
<accession>A0A317DRS6</accession>
<keyword evidence="7" id="KW-0472">Membrane</keyword>
<sequence>MAEPSAAPATAHPPSTVRLPGIAAGTTLRFVLLLMTVLTAAVTMLGELAQFLPPQNHALACDLATGFDPASDELANLLRTGDPAAVERCVSSLPYAGRWRAPAGVLAVLAAAAVLYLWLPRWRNRGSRVVPLSRLDPDGAARAELTALAGQAGLAAPPGFVVDPAALARGAVTYGWFGRYTVRLHGGLLLSRMTDPETFRATVLHEYAHLRNRDVGISYAVVALFRAFAGLVCLPYLVLVGGSLLGAQFFGWFVGADEVLWPAARTPLIRQLVVASFLLVMVQLARVDILRHRELHADADAVAAGADVRVWATAAGGDPEPPRPHPVRARLRRLLRTHPSWPDRRRSLADPAPLYALSGVQFFLLGWAALFLVLQLESITSTGVACWVVGTPVAAVVTISVWRTVGYAVATGGAAPTGVAAGSWLGTGLVTGELTSGFTGGPQWFPPRPEVLLLLLLAAIVFVGWITQCARLRLASWRGGPLRASLGVALAAGVLVAVAGLDLWQRILRLRLLGDLAGAFGFGDTITRSFPGPWDAHQTELSLLTRTLLALAVAGADQIAIGAAVVLWLFPLVWWTWWAPRGGGLPGLPRLLLPGLAGGAVCLLGIVAVMAHQHSWQPPAGELRVGAFALLYAWWSGAAIWVGSAVTALAVAATARPYRLLRALLAAGLAQIVALVGLAVLASVDGCLGPLRTMGDSCHVLPAVAWPLLVILTGPALLAVFGAALVAGVGALLAAPLHRLAARRRPAPRSAAATRGRARWAVVAVICGGALLATGTASYGARTSSTSGLAAAVPAESTSTAGPKLRAMQLLMWWKLGGQAHVLELTSAYQGYNRFIQELAATRPGPDGTVPLDVATLRARCDALRLGATGAEGYLRVPDADLQGRWADGLATTRRAAEDCARVLDGPDESAPLEAALGGLVDAENQLLPTIEALNAAVSDALRYWPGLRRDGP</sequence>
<keyword evidence="7" id="KW-0812">Transmembrane</keyword>
<comment type="cofactor">
    <cofactor evidence="1">
        <name>Zn(2+)</name>
        <dbReference type="ChEBI" id="CHEBI:29105"/>
    </cofactor>
</comment>
<keyword evidence="2" id="KW-0645">Protease</keyword>
<feature type="transmembrane region" description="Helical" evidence="7">
    <location>
        <begin position="219"/>
        <end position="248"/>
    </location>
</feature>
<evidence type="ECO:0000256" key="6">
    <source>
        <dbReference type="ARBA" id="ARBA00023049"/>
    </source>
</evidence>
<evidence type="ECO:0000256" key="7">
    <source>
        <dbReference type="SAM" id="Phobius"/>
    </source>
</evidence>
<dbReference type="GO" id="GO:0006508">
    <property type="term" value="P:proteolysis"/>
    <property type="evidence" value="ECO:0007669"/>
    <property type="project" value="UniProtKB-KW"/>
</dbReference>
<dbReference type="InterPro" id="IPR001915">
    <property type="entry name" value="Peptidase_M48"/>
</dbReference>
<comment type="caution">
    <text evidence="9">The sequence shown here is derived from an EMBL/GenBank/DDBJ whole genome shotgun (WGS) entry which is preliminary data.</text>
</comment>
<evidence type="ECO:0000256" key="4">
    <source>
        <dbReference type="ARBA" id="ARBA00022801"/>
    </source>
</evidence>
<feature type="transmembrane region" description="Helical" evidence="7">
    <location>
        <begin position="268"/>
        <end position="285"/>
    </location>
</feature>
<feature type="transmembrane region" description="Helical" evidence="7">
    <location>
        <begin position="591"/>
        <end position="612"/>
    </location>
</feature>
<evidence type="ECO:0000313" key="9">
    <source>
        <dbReference type="EMBL" id="PWR17367.1"/>
    </source>
</evidence>
<feature type="transmembrane region" description="Helical" evidence="7">
    <location>
        <begin position="632"/>
        <end position="652"/>
    </location>
</feature>
<feature type="transmembrane region" description="Helical" evidence="7">
    <location>
        <begin position="559"/>
        <end position="579"/>
    </location>
</feature>
<dbReference type="OrthoDB" id="4889053at2"/>
<evidence type="ECO:0000256" key="1">
    <source>
        <dbReference type="ARBA" id="ARBA00001947"/>
    </source>
</evidence>
<keyword evidence="3" id="KW-0479">Metal-binding</keyword>
<feature type="transmembrane region" description="Helical" evidence="7">
    <location>
        <begin position="409"/>
        <end position="431"/>
    </location>
</feature>
<feature type="transmembrane region" description="Helical" evidence="7">
    <location>
        <begin position="354"/>
        <end position="376"/>
    </location>
</feature>
<dbReference type="AlphaFoldDB" id="A0A317DRS6"/>
<evidence type="ECO:0000256" key="2">
    <source>
        <dbReference type="ARBA" id="ARBA00022670"/>
    </source>
</evidence>
<evidence type="ECO:0000256" key="3">
    <source>
        <dbReference type="ARBA" id="ARBA00022723"/>
    </source>
</evidence>
<dbReference type="EMBL" id="QGKS01000049">
    <property type="protein sequence ID" value="PWR17367.1"/>
    <property type="molecule type" value="Genomic_DNA"/>
</dbReference>
<keyword evidence="7" id="KW-1133">Transmembrane helix</keyword>
<dbReference type="Pfam" id="PF01435">
    <property type="entry name" value="Peptidase_M48"/>
    <property type="match status" value="1"/>
</dbReference>
<feature type="transmembrane region" description="Helical" evidence="7">
    <location>
        <begin position="101"/>
        <end position="119"/>
    </location>
</feature>
<evidence type="ECO:0000256" key="5">
    <source>
        <dbReference type="ARBA" id="ARBA00022833"/>
    </source>
</evidence>
<dbReference type="GO" id="GO:0046872">
    <property type="term" value="F:metal ion binding"/>
    <property type="evidence" value="ECO:0007669"/>
    <property type="project" value="UniProtKB-KW"/>
</dbReference>
<proteinExistence type="predicted"/>
<name>A0A317DRS6_9ACTN</name>
<dbReference type="RefSeq" id="WP_109799624.1">
    <property type="nucleotide sequence ID" value="NZ_QGKS01000049.1"/>
</dbReference>
<dbReference type="GO" id="GO:0004222">
    <property type="term" value="F:metalloendopeptidase activity"/>
    <property type="evidence" value="ECO:0007669"/>
    <property type="project" value="InterPro"/>
</dbReference>
<evidence type="ECO:0000313" key="10">
    <source>
        <dbReference type="Proteomes" id="UP000246050"/>
    </source>
</evidence>